<dbReference type="GO" id="GO:0005829">
    <property type="term" value="C:cytosol"/>
    <property type="evidence" value="ECO:0007669"/>
    <property type="project" value="TreeGrafter"/>
</dbReference>
<protein>
    <submittedName>
        <fullName evidence="3">DNA-binding protein</fullName>
    </submittedName>
</protein>
<dbReference type="SUPFAM" id="SSF51182">
    <property type="entry name" value="RmlC-like cupins"/>
    <property type="match status" value="1"/>
</dbReference>
<dbReference type="Proteomes" id="UP001165074">
    <property type="component" value="Unassembled WGS sequence"/>
</dbReference>
<evidence type="ECO:0000256" key="1">
    <source>
        <dbReference type="ARBA" id="ARBA00023125"/>
    </source>
</evidence>
<dbReference type="InterPro" id="IPR011051">
    <property type="entry name" value="RmlC_Cupin_sf"/>
</dbReference>
<dbReference type="PROSITE" id="PS50943">
    <property type="entry name" value="HTH_CROC1"/>
    <property type="match status" value="1"/>
</dbReference>
<dbReference type="AlphaFoldDB" id="A0A9W6S4E7"/>
<gene>
    <name evidence="3" type="ORF">Airi02_049450</name>
</gene>
<comment type="caution">
    <text evidence="3">The sequence shown here is derived from an EMBL/GenBank/DDBJ whole genome shotgun (WGS) entry which is preliminary data.</text>
</comment>
<keyword evidence="1 3" id="KW-0238">DNA-binding</keyword>
<name>A0A9W6S4E7_9ACTN</name>
<dbReference type="SUPFAM" id="SSF47413">
    <property type="entry name" value="lambda repressor-like DNA-binding domains"/>
    <property type="match status" value="1"/>
</dbReference>
<dbReference type="GO" id="GO:0003677">
    <property type="term" value="F:DNA binding"/>
    <property type="evidence" value="ECO:0007669"/>
    <property type="project" value="UniProtKB-KW"/>
</dbReference>
<evidence type="ECO:0000313" key="3">
    <source>
        <dbReference type="EMBL" id="GLY87016.1"/>
    </source>
</evidence>
<dbReference type="Gene3D" id="1.10.260.40">
    <property type="entry name" value="lambda repressor-like DNA-binding domains"/>
    <property type="match status" value="1"/>
</dbReference>
<sequence>MPRDTNAAQAGNSSASAPTMAVVGNLVRELRRTAGMSIATLAQAAGMSPGLLSQLERGQGNPSFTTLVKLAQALDVPVGRFFLADAEAGSLVRAGAHRRLLTADENLEYTLITPHMNGRLGMIKVQIAAGWSNESAPFKHVGEECIMITEGELIVCVAGTVYTLHEGDSLTYDSGLPHWYRNATGHNAALIGAMTPPSF</sequence>
<feature type="domain" description="HTH cro/C1-type" evidence="2">
    <location>
        <begin position="27"/>
        <end position="81"/>
    </location>
</feature>
<evidence type="ECO:0000313" key="4">
    <source>
        <dbReference type="Proteomes" id="UP001165074"/>
    </source>
</evidence>
<dbReference type="Pfam" id="PF01381">
    <property type="entry name" value="HTH_3"/>
    <property type="match status" value="1"/>
</dbReference>
<dbReference type="PANTHER" id="PTHR46797">
    <property type="entry name" value="HTH-TYPE TRANSCRIPTIONAL REGULATOR"/>
    <property type="match status" value="1"/>
</dbReference>
<dbReference type="SMART" id="SM00530">
    <property type="entry name" value="HTH_XRE"/>
    <property type="match status" value="1"/>
</dbReference>
<organism evidence="3 4">
    <name type="scientific">Actinoallomurus iriomotensis</name>
    <dbReference type="NCBI Taxonomy" id="478107"/>
    <lineage>
        <taxon>Bacteria</taxon>
        <taxon>Bacillati</taxon>
        <taxon>Actinomycetota</taxon>
        <taxon>Actinomycetes</taxon>
        <taxon>Streptosporangiales</taxon>
        <taxon>Thermomonosporaceae</taxon>
        <taxon>Actinoallomurus</taxon>
    </lineage>
</organism>
<dbReference type="PANTHER" id="PTHR46797:SF1">
    <property type="entry name" value="METHYLPHOSPHONATE SYNTHASE"/>
    <property type="match status" value="1"/>
</dbReference>
<dbReference type="Pfam" id="PF07883">
    <property type="entry name" value="Cupin_2"/>
    <property type="match status" value="1"/>
</dbReference>
<dbReference type="CDD" id="cd02209">
    <property type="entry name" value="cupin_XRE_C"/>
    <property type="match status" value="1"/>
</dbReference>
<dbReference type="InterPro" id="IPR010982">
    <property type="entry name" value="Lambda_DNA-bd_dom_sf"/>
</dbReference>
<dbReference type="InterPro" id="IPR013096">
    <property type="entry name" value="Cupin_2"/>
</dbReference>
<reference evidence="3" key="1">
    <citation type="submission" date="2023-03" db="EMBL/GenBank/DDBJ databases">
        <title>Actinoallomurus iriomotensis NBRC 103684.</title>
        <authorList>
            <person name="Ichikawa N."/>
            <person name="Sato H."/>
            <person name="Tonouchi N."/>
        </authorList>
    </citation>
    <scope>NUCLEOTIDE SEQUENCE</scope>
    <source>
        <strain evidence="3">NBRC 103684</strain>
    </source>
</reference>
<dbReference type="InterPro" id="IPR001387">
    <property type="entry name" value="Cro/C1-type_HTH"/>
</dbReference>
<dbReference type="GO" id="GO:0003700">
    <property type="term" value="F:DNA-binding transcription factor activity"/>
    <property type="evidence" value="ECO:0007669"/>
    <property type="project" value="TreeGrafter"/>
</dbReference>
<evidence type="ECO:0000259" key="2">
    <source>
        <dbReference type="PROSITE" id="PS50943"/>
    </source>
</evidence>
<proteinExistence type="predicted"/>
<dbReference type="RefSeq" id="WP_285575711.1">
    <property type="nucleotide sequence ID" value="NZ_BSTK01000007.1"/>
</dbReference>
<dbReference type="Gene3D" id="2.60.120.10">
    <property type="entry name" value="Jelly Rolls"/>
    <property type="match status" value="1"/>
</dbReference>
<dbReference type="InterPro" id="IPR014710">
    <property type="entry name" value="RmlC-like_jellyroll"/>
</dbReference>
<dbReference type="InterPro" id="IPR050807">
    <property type="entry name" value="TransReg_Diox_bact_type"/>
</dbReference>
<dbReference type="EMBL" id="BSTK01000007">
    <property type="protein sequence ID" value="GLY87016.1"/>
    <property type="molecule type" value="Genomic_DNA"/>
</dbReference>
<keyword evidence="4" id="KW-1185">Reference proteome</keyword>
<accession>A0A9W6S4E7</accession>
<dbReference type="CDD" id="cd00093">
    <property type="entry name" value="HTH_XRE"/>
    <property type="match status" value="1"/>
</dbReference>